<feature type="region of interest" description="Disordered" evidence="1">
    <location>
        <begin position="116"/>
        <end position="150"/>
    </location>
</feature>
<dbReference type="EMBL" id="JACEIK010002042">
    <property type="protein sequence ID" value="MCD9558669.1"/>
    <property type="molecule type" value="Genomic_DNA"/>
</dbReference>
<evidence type="ECO:0000313" key="3">
    <source>
        <dbReference type="Proteomes" id="UP000823775"/>
    </source>
</evidence>
<comment type="caution">
    <text evidence="2">The sequence shown here is derived from an EMBL/GenBank/DDBJ whole genome shotgun (WGS) entry which is preliminary data.</text>
</comment>
<feature type="compositionally biased region" description="Basic and acidic residues" evidence="1">
    <location>
        <begin position="116"/>
        <end position="128"/>
    </location>
</feature>
<sequence length="150" mass="17043">MRERHNQRGWLAQVLTNGQLSWLANTKEKMVKSTLTFVAREDHIPILAGIDVETYAKEKTSGRTARATETSIEPAGEATRAELERQPPEFSIVKFEELEDDAPFIDLFGEHPKAIGKCSRDDVRDEGKSHKKKKHMSSKQEKAELQVARK</sequence>
<reference evidence="2 3" key="1">
    <citation type="journal article" date="2021" name="BMC Genomics">
        <title>Datura genome reveals duplications of psychoactive alkaloid biosynthetic genes and high mutation rate following tissue culture.</title>
        <authorList>
            <person name="Rajewski A."/>
            <person name="Carter-House D."/>
            <person name="Stajich J."/>
            <person name="Litt A."/>
        </authorList>
    </citation>
    <scope>NUCLEOTIDE SEQUENCE [LARGE SCALE GENOMIC DNA]</scope>
    <source>
        <strain evidence="2">AR-01</strain>
    </source>
</reference>
<organism evidence="2 3">
    <name type="scientific">Datura stramonium</name>
    <name type="common">Jimsonweed</name>
    <name type="synonym">Common thornapple</name>
    <dbReference type="NCBI Taxonomy" id="4076"/>
    <lineage>
        <taxon>Eukaryota</taxon>
        <taxon>Viridiplantae</taxon>
        <taxon>Streptophyta</taxon>
        <taxon>Embryophyta</taxon>
        <taxon>Tracheophyta</taxon>
        <taxon>Spermatophyta</taxon>
        <taxon>Magnoliopsida</taxon>
        <taxon>eudicotyledons</taxon>
        <taxon>Gunneridae</taxon>
        <taxon>Pentapetalae</taxon>
        <taxon>asterids</taxon>
        <taxon>lamiids</taxon>
        <taxon>Solanales</taxon>
        <taxon>Solanaceae</taxon>
        <taxon>Solanoideae</taxon>
        <taxon>Datureae</taxon>
        <taxon>Datura</taxon>
    </lineage>
</organism>
<dbReference type="Proteomes" id="UP000823775">
    <property type="component" value="Unassembled WGS sequence"/>
</dbReference>
<protein>
    <submittedName>
        <fullName evidence="2">Uncharacterized protein</fullName>
    </submittedName>
</protein>
<name>A0ABS8UIF6_DATST</name>
<gene>
    <name evidence="2" type="ORF">HAX54_016199</name>
</gene>
<accession>A0ABS8UIF6</accession>
<proteinExistence type="predicted"/>
<keyword evidence="3" id="KW-1185">Reference proteome</keyword>
<feature type="region of interest" description="Disordered" evidence="1">
    <location>
        <begin position="57"/>
        <end position="87"/>
    </location>
</feature>
<evidence type="ECO:0000313" key="2">
    <source>
        <dbReference type="EMBL" id="MCD9558669.1"/>
    </source>
</evidence>
<evidence type="ECO:0000256" key="1">
    <source>
        <dbReference type="SAM" id="MobiDB-lite"/>
    </source>
</evidence>